<evidence type="ECO:0000256" key="4">
    <source>
        <dbReference type="ARBA" id="ARBA00022833"/>
    </source>
</evidence>
<dbReference type="InterPro" id="IPR012724">
    <property type="entry name" value="DnaJ"/>
</dbReference>
<keyword evidence="1 6" id="KW-0479">Metal-binding</keyword>
<dbReference type="GO" id="GO:0006457">
    <property type="term" value="P:protein folding"/>
    <property type="evidence" value="ECO:0007669"/>
    <property type="project" value="InterPro"/>
</dbReference>
<keyword evidence="7" id="KW-0732">Signal</keyword>
<dbReference type="SMART" id="SM00271">
    <property type="entry name" value="DnaJ"/>
    <property type="match status" value="1"/>
</dbReference>
<reference evidence="10" key="1">
    <citation type="submission" date="2014-09" db="EMBL/GenBank/DDBJ databases">
        <title>Draft genome sequence of an oleaginous Mucoromycotina fungus Mucor ambiguus NBRC6742.</title>
        <authorList>
            <person name="Takeda I."/>
            <person name="Yamane N."/>
            <person name="Morita T."/>
            <person name="Tamano K."/>
            <person name="Machida M."/>
            <person name="Baker S."/>
            <person name="Koike H."/>
        </authorList>
    </citation>
    <scope>NUCLEOTIDE SEQUENCE</scope>
    <source>
        <strain evidence="10">NBRC 6742</strain>
    </source>
</reference>
<feature type="domain" description="CR-type" evidence="9">
    <location>
        <begin position="144"/>
        <end position="227"/>
    </location>
</feature>
<evidence type="ECO:0000256" key="7">
    <source>
        <dbReference type="SAM" id="SignalP"/>
    </source>
</evidence>
<dbReference type="OrthoDB" id="550424at2759"/>
<proteinExistence type="inferred from homology"/>
<protein>
    <submittedName>
        <fullName evidence="10">Heat shock protein DnaJ family protein</fullName>
    </submittedName>
</protein>
<dbReference type="CDD" id="cd10719">
    <property type="entry name" value="DnaJ_zf"/>
    <property type="match status" value="1"/>
</dbReference>
<dbReference type="InterPro" id="IPR002939">
    <property type="entry name" value="DnaJ_C"/>
</dbReference>
<dbReference type="InterPro" id="IPR001623">
    <property type="entry name" value="DnaJ_domain"/>
</dbReference>
<dbReference type="Pfam" id="PF00226">
    <property type="entry name" value="DnaJ"/>
    <property type="match status" value="1"/>
</dbReference>
<dbReference type="GO" id="GO:0005524">
    <property type="term" value="F:ATP binding"/>
    <property type="evidence" value="ECO:0007669"/>
    <property type="project" value="InterPro"/>
</dbReference>
<organism evidence="10">
    <name type="scientific">Mucor ambiguus</name>
    <dbReference type="NCBI Taxonomy" id="91626"/>
    <lineage>
        <taxon>Eukaryota</taxon>
        <taxon>Fungi</taxon>
        <taxon>Fungi incertae sedis</taxon>
        <taxon>Mucoromycota</taxon>
        <taxon>Mucoromycotina</taxon>
        <taxon>Mucoromycetes</taxon>
        <taxon>Mucorales</taxon>
        <taxon>Mucorineae</taxon>
        <taxon>Mucoraceae</taxon>
        <taxon>Mucor</taxon>
    </lineage>
</organism>
<dbReference type="InterPro" id="IPR044713">
    <property type="entry name" value="DNJA1/2-like"/>
</dbReference>
<feature type="zinc finger region" description="CR-type" evidence="6">
    <location>
        <begin position="144"/>
        <end position="227"/>
    </location>
</feature>
<dbReference type="GO" id="GO:0051082">
    <property type="term" value="F:unfolded protein binding"/>
    <property type="evidence" value="ECO:0007669"/>
    <property type="project" value="InterPro"/>
</dbReference>
<dbReference type="Pfam" id="PF01556">
    <property type="entry name" value="DnaJ_C"/>
    <property type="match status" value="1"/>
</dbReference>
<dbReference type="PRINTS" id="PR00625">
    <property type="entry name" value="JDOMAIN"/>
</dbReference>
<dbReference type="FunFam" id="2.10.230.10:FF:000002">
    <property type="entry name" value="Molecular chaperone DnaJ"/>
    <property type="match status" value="1"/>
</dbReference>
<dbReference type="SUPFAM" id="SSF49493">
    <property type="entry name" value="HSP40/DnaJ peptide-binding domain"/>
    <property type="match status" value="2"/>
</dbReference>
<evidence type="ECO:0000313" key="10">
    <source>
        <dbReference type="EMBL" id="GAN03087.1"/>
    </source>
</evidence>
<dbReference type="InterPro" id="IPR048324">
    <property type="entry name" value="ZSWIM1-3_RNaseH-like"/>
</dbReference>
<accession>A0A0C9MIZ5</accession>
<feature type="chain" id="PRO_5002209390" evidence="7">
    <location>
        <begin position="24"/>
        <end position="616"/>
    </location>
</feature>
<dbReference type="InterPro" id="IPR008971">
    <property type="entry name" value="HSP40/DnaJ_pept-bd"/>
</dbReference>
<dbReference type="GO" id="GO:0008270">
    <property type="term" value="F:zinc ion binding"/>
    <property type="evidence" value="ECO:0007669"/>
    <property type="project" value="UniProtKB-KW"/>
</dbReference>
<dbReference type="GO" id="GO:0009408">
    <property type="term" value="P:response to heat"/>
    <property type="evidence" value="ECO:0007669"/>
    <property type="project" value="InterPro"/>
</dbReference>
<dbReference type="CDD" id="cd10747">
    <property type="entry name" value="DnaJ_C"/>
    <property type="match status" value="1"/>
</dbReference>
<dbReference type="InterPro" id="IPR018253">
    <property type="entry name" value="DnaJ_domain_CS"/>
</dbReference>
<sequence>MTRSLKLWISVLLILSIQLLVEAGKDYYKVLDVPKNAPLSQIKKHFKKLSRVYHPDKNLNDSTASEKFMEIAEAYEVLSNEEKRNTYDRFGEEGLKQQQQQQNSGSNPFGSIFSQFFGGQSQGKPKTANMEVPLQVSLEDIYNGANIEIDISKQVICNHCFGSGAYSSDSIHTCDTCQGQGNVLKQIQIAPGFVQQFQQQCDRCQGKGKIITKYCKICDGRKVKRGNEQYTVTVERGMSSGQKIVFEEESNESPDLDTGDVVFTVNTMAHSTFERRGNDLYTGIKLSLIEALTGFSKSIEHLDQTIVNVSRSGVTQYGFVEKIDGAGMPFIENHDQFGDMFVEYLVEFPGTVDQQFIKDLQEHIEVDTHLLDASTNTDMIIGFFMIDIGYTELDNEPSHNHPLTEEDYKSLPEGRFNSLSAKDINDIKYGVENKVPIKLIQKLISKEKLESNDTNVNFLEGLFLANKEMLERTRKFPEFCLIDATYSTNSLKMPLICAYGVSNIGSKALKTFPMEFTFISKETEKSYEWFLQTLKRHCGELDEKNVFVTDKCFALINRSAFTSEEDRLNFKDYIEVQWKRTMQEWAAFYTSEIRHFDCTTTQRAESGHSAIKNDML</sequence>
<dbReference type="Proteomes" id="UP000053815">
    <property type="component" value="Unassembled WGS sequence"/>
</dbReference>
<keyword evidence="10" id="KW-0346">Stress response</keyword>
<dbReference type="PROSITE" id="PS51188">
    <property type="entry name" value="ZF_CR"/>
    <property type="match status" value="1"/>
</dbReference>
<dbReference type="Gene3D" id="2.10.230.10">
    <property type="entry name" value="Heat shock protein DnaJ, cysteine-rich domain"/>
    <property type="match status" value="1"/>
</dbReference>
<keyword evidence="2" id="KW-0677">Repeat</keyword>
<dbReference type="Gene3D" id="2.60.260.20">
    <property type="entry name" value="Urease metallochaperone UreE, N-terminal domain"/>
    <property type="match status" value="2"/>
</dbReference>
<name>A0A0C9MIZ5_9FUNG</name>
<evidence type="ECO:0000256" key="6">
    <source>
        <dbReference type="PROSITE-ProRule" id="PRU00546"/>
    </source>
</evidence>
<dbReference type="SUPFAM" id="SSF57938">
    <property type="entry name" value="DnaJ/Hsp40 cysteine-rich domain"/>
    <property type="match status" value="1"/>
</dbReference>
<feature type="signal peptide" evidence="7">
    <location>
        <begin position="1"/>
        <end position="23"/>
    </location>
</feature>
<evidence type="ECO:0000256" key="5">
    <source>
        <dbReference type="ARBA" id="ARBA00023186"/>
    </source>
</evidence>
<dbReference type="InterPro" id="IPR036869">
    <property type="entry name" value="J_dom_sf"/>
</dbReference>
<dbReference type="PANTHER" id="PTHR43888">
    <property type="entry name" value="DNAJ-LIKE-2, ISOFORM A-RELATED"/>
    <property type="match status" value="1"/>
</dbReference>
<dbReference type="SUPFAM" id="SSF46565">
    <property type="entry name" value="Chaperone J-domain"/>
    <property type="match status" value="1"/>
</dbReference>
<dbReference type="Pfam" id="PF21056">
    <property type="entry name" value="ZSWIM1-3_RNaseH-like"/>
    <property type="match status" value="1"/>
</dbReference>
<keyword evidence="11" id="KW-1185">Reference proteome</keyword>
<dbReference type="InterPro" id="IPR036410">
    <property type="entry name" value="HSP_DnaJ_Cys-rich_dom_sf"/>
</dbReference>
<evidence type="ECO:0000259" key="9">
    <source>
        <dbReference type="PROSITE" id="PS51188"/>
    </source>
</evidence>
<keyword evidence="5" id="KW-0143">Chaperone</keyword>
<keyword evidence="4 6" id="KW-0862">Zinc</keyword>
<dbReference type="Gene3D" id="1.10.287.110">
    <property type="entry name" value="DnaJ domain"/>
    <property type="match status" value="1"/>
</dbReference>
<gene>
    <name evidence="10" type="ORF">MAM1_0034d02538</name>
</gene>
<feature type="domain" description="J" evidence="8">
    <location>
        <begin position="26"/>
        <end position="91"/>
    </location>
</feature>
<dbReference type="AlphaFoldDB" id="A0A0C9MIZ5"/>
<evidence type="ECO:0000259" key="8">
    <source>
        <dbReference type="PROSITE" id="PS50076"/>
    </source>
</evidence>
<dbReference type="InterPro" id="IPR001305">
    <property type="entry name" value="HSP_DnaJ_Cys-rich_dom"/>
</dbReference>
<evidence type="ECO:0000256" key="1">
    <source>
        <dbReference type="ARBA" id="ARBA00022723"/>
    </source>
</evidence>
<dbReference type="CDD" id="cd06257">
    <property type="entry name" value="DnaJ"/>
    <property type="match status" value="1"/>
</dbReference>
<evidence type="ECO:0000313" key="11">
    <source>
        <dbReference type="Proteomes" id="UP000053815"/>
    </source>
</evidence>
<keyword evidence="3 6" id="KW-0863">Zinc-finger</keyword>
<dbReference type="PROSITE" id="PS50076">
    <property type="entry name" value="DNAJ_2"/>
    <property type="match status" value="1"/>
</dbReference>
<dbReference type="EMBL" id="DF836323">
    <property type="protein sequence ID" value="GAN03087.1"/>
    <property type="molecule type" value="Genomic_DNA"/>
</dbReference>
<dbReference type="Pfam" id="PF00684">
    <property type="entry name" value="DnaJ_CXXCXGXG"/>
    <property type="match status" value="1"/>
</dbReference>
<evidence type="ECO:0000256" key="3">
    <source>
        <dbReference type="ARBA" id="ARBA00022771"/>
    </source>
</evidence>
<dbReference type="PROSITE" id="PS00636">
    <property type="entry name" value="DNAJ_1"/>
    <property type="match status" value="1"/>
</dbReference>
<dbReference type="FunFam" id="2.60.260.20:FF:000013">
    <property type="entry name" value="DnaJ subfamily B member 11"/>
    <property type="match status" value="1"/>
</dbReference>
<dbReference type="STRING" id="91626.A0A0C9MIZ5"/>
<dbReference type="GO" id="GO:0030544">
    <property type="term" value="F:Hsp70 protein binding"/>
    <property type="evidence" value="ECO:0007669"/>
    <property type="project" value="InterPro"/>
</dbReference>
<dbReference type="HAMAP" id="MF_01152">
    <property type="entry name" value="DnaJ"/>
    <property type="match status" value="1"/>
</dbReference>
<evidence type="ECO:0000256" key="2">
    <source>
        <dbReference type="ARBA" id="ARBA00022737"/>
    </source>
</evidence>